<evidence type="ECO:0000256" key="7">
    <source>
        <dbReference type="ARBA" id="ARBA00022723"/>
    </source>
</evidence>
<dbReference type="EMBL" id="LM676381">
    <property type="protein sequence ID" value="CEP25709.1"/>
    <property type="molecule type" value="Genomic_DNA"/>
</dbReference>
<dbReference type="PANTHER" id="PTHR43141">
    <property type="entry name" value="CYTOCHROME BD2 SUBUNIT II"/>
    <property type="match status" value="1"/>
</dbReference>
<keyword evidence="13" id="KW-0560">Oxidoreductase</keyword>
<dbReference type="GO" id="GO:0019646">
    <property type="term" value="P:aerobic electron transport chain"/>
    <property type="evidence" value="ECO:0007669"/>
    <property type="project" value="TreeGrafter"/>
</dbReference>
<keyword evidence="4" id="KW-1003">Cell membrane</keyword>
<dbReference type="EC" id="1.10.3.-" evidence="13"/>
<evidence type="ECO:0000256" key="11">
    <source>
        <dbReference type="ARBA" id="ARBA00023136"/>
    </source>
</evidence>
<evidence type="ECO:0000256" key="3">
    <source>
        <dbReference type="ARBA" id="ARBA00022448"/>
    </source>
</evidence>
<evidence type="ECO:0000256" key="8">
    <source>
        <dbReference type="ARBA" id="ARBA00022982"/>
    </source>
</evidence>
<keyword evidence="3" id="KW-0813">Transport</keyword>
<dbReference type="PANTHER" id="PTHR43141:SF5">
    <property type="entry name" value="CYTOCHROME BD-I UBIQUINOL OXIDASE SUBUNIT 2"/>
    <property type="match status" value="1"/>
</dbReference>
<evidence type="ECO:0000256" key="2">
    <source>
        <dbReference type="ARBA" id="ARBA00007543"/>
    </source>
</evidence>
<dbReference type="GO" id="GO:0005886">
    <property type="term" value="C:plasma membrane"/>
    <property type="evidence" value="ECO:0007669"/>
    <property type="project" value="UniProtKB-SubCell"/>
</dbReference>
<feature type="transmembrane region" description="Helical" evidence="12">
    <location>
        <begin position="255"/>
        <end position="274"/>
    </location>
</feature>
<gene>
    <name evidence="13" type="primary">cydB</name>
    <name evidence="13" type="ORF">PFCIRM138_10785</name>
</gene>
<dbReference type="GO" id="GO:0070069">
    <property type="term" value="C:cytochrome complex"/>
    <property type="evidence" value="ECO:0007669"/>
    <property type="project" value="TreeGrafter"/>
</dbReference>
<dbReference type="GO" id="GO:0016682">
    <property type="term" value="F:oxidoreductase activity, acting on diphenols and related substances as donors, oxygen as acceptor"/>
    <property type="evidence" value="ECO:0007669"/>
    <property type="project" value="TreeGrafter"/>
</dbReference>
<feature type="transmembrane region" description="Helical" evidence="12">
    <location>
        <begin position="281"/>
        <end position="311"/>
    </location>
</feature>
<evidence type="ECO:0000256" key="12">
    <source>
        <dbReference type="SAM" id="Phobius"/>
    </source>
</evidence>
<organism evidence="13">
    <name type="scientific">Propionibacterium freudenreichii subsp. freudenreichii</name>
    <dbReference type="NCBI Taxonomy" id="66712"/>
    <lineage>
        <taxon>Bacteria</taxon>
        <taxon>Bacillati</taxon>
        <taxon>Actinomycetota</taxon>
        <taxon>Actinomycetes</taxon>
        <taxon>Propionibacteriales</taxon>
        <taxon>Propionibacteriaceae</taxon>
        <taxon>Propionibacterium</taxon>
    </lineage>
</organism>
<accession>A0A0B7NXL1</accession>
<feature type="transmembrane region" description="Helical" evidence="12">
    <location>
        <begin position="20"/>
        <end position="50"/>
    </location>
</feature>
<comment type="similarity">
    <text evidence="2">Belongs to the cytochrome ubiquinol oxidase subunit 2 family.</text>
</comment>
<keyword evidence="5" id="KW-0349">Heme</keyword>
<feature type="transmembrane region" description="Helical" evidence="12">
    <location>
        <begin position="97"/>
        <end position="117"/>
    </location>
</feature>
<protein>
    <submittedName>
        <fullName evidence="13">Cytochrome d ubiquinol oxidase, subunit II</fullName>
        <ecNumber evidence="13">1.10.3.-</ecNumber>
    </submittedName>
</protein>
<dbReference type="InterPro" id="IPR003317">
    <property type="entry name" value="Cyt-d_oxidase_su2"/>
</dbReference>
<evidence type="ECO:0000313" key="13">
    <source>
        <dbReference type="EMBL" id="CEP25709.1"/>
    </source>
</evidence>
<dbReference type="PIRSF" id="PIRSF000267">
    <property type="entry name" value="Cyt_oxidse_sub2"/>
    <property type="match status" value="1"/>
</dbReference>
<keyword evidence="11 12" id="KW-0472">Membrane</keyword>
<keyword evidence="8" id="KW-0249">Electron transport</keyword>
<dbReference type="Pfam" id="PF02322">
    <property type="entry name" value="Cyt_bd_oxida_II"/>
    <property type="match status" value="1"/>
</dbReference>
<feature type="transmembrane region" description="Helical" evidence="12">
    <location>
        <begin position="331"/>
        <end position="354"/>
    </location>
</feature>
<sequence>MLTNSLIPLQASLDASPLQIVWFLLIAVLWIGFFFLEGFDFGVSMLYPILGKDPKERRVMINTIGPTWDGNEVWLITAGGATFAAFPGWYATLFSGLYLPLFLVLVGLILRGISFEYRAKMPDDRWRNAFDACASIGSLIVSLVFGIGFANFVKGMDVAPLTSAAFGEPNLYTGGFWALFSPFGLLGGVLFILLFCTHGSMFLALKTYGSIHDKTVKFVHTLAPVTVAVLLIFVLAANIFYGTSKNPYLGSLSTVLMWAAGLLSVVVLGLAALAQRAERNGWAFIGTGASILLMLAMIFVKMYGTLGFISADMSNPLNMVTASSSPLTLKLMTWFACFLVPVVLAYQAWSYWVFSKRLSTKEMPEHEHEPNVAEVHV</sequence>
<feature type="transmembrane region" description="Helical" evidence="12">
    <location>
        <begin position="218"/>
        <end position="243"/>
    </location>
</feature>
<evidence type="ECO:0000256" key="4">
    <source>
        <dbReference type="ARBA" id="ARBA00022475"/>
    </source>
</evidence>
<keyword evidence="9 12" id="KW-1133">Transmembrane helix</keyword>
<dbReference type="GO" id="GO:0046872">
    <property type="term" value="F:metal ion binding"/>
    <property type="evidence" value="ECO:0007669"/>
    <property type="project" value="UniProtKB-KW"/>
</dbReference>
<feature type="transmembrane region" description="Helical" evidence="12">
    <location>
        <begin position="129"/>
        <end position="153"/>
    </location>
</feature>
<name>A0A0B7NXL1_PROFF</name>
<evidence type="ECO:0000256" key="1">
    <source>
        <dbReference type="ARBA" id="ARBA00004651"/>
    </source>
</evidence>
<dbReference type="GO" id="GO:0009055">
    <property type="term" value="F:electron transfer activity"/>
    <property type="evidence" value="ECO:0007669"/>
    <property type="project" value="TreeGrafter"/>
</dbReference>
<evidence type="ECO:0000256" key="10">
    <source>
        <dbReference type="ARBA" id="ARBA00023004"/>
    </source>
</evidence>
<keyword evidence="10" id="KW-0408">Iron</keyword>
<dbReference type="AlphaFoldDB" id="A0A0B7NXL1"/>
<dbReference type="NCBIfam" id="TIGR00203">
    <property type="entry name" value="cydB"/>
    <property type="match status" value="1"/>
</dbReference>
<evidence type="ECO:0000256" key="6">
    <source>
        <dbReference type="ARBA" id="ARBA00022692"/>
    </source>
</evidence>
<keyword evidence="6 12" id="KW-0812">Transmembrane</keyword>
<evidence type="ECO:0000256" key="5">
    <source>
        <dbReference type="ARBA" id="ARBA00022617"/>
    </source>
</evidence>
<keyword evidence="7" id="KW-0479">Metal-binding</keyword>
<feature type="transmembrane region" description="Helical" evidence="12">
    <location>
        <begin position="176"/>
        <end position="197"/>
    </location>
</feature>
<proteinExistence type="inferred from homology"/>
<reference evidence="13" key="1">
    <citation type="submission" date="2014-08" db="EMBL/GenBank/DDBJ databases">
        <authorList>
            <person name="Falentin Helene"/>
        </authorList>
    </citation>
    <scope>NUCLEOTIDE SEQUENCE</scope>
</reference>
<comment type="subcellular location">
    <subcellularLocation>
        <location evidence="1">Cell membrane</location>
        <topology evidence="1">Multi-pass membrane protein</topology>
    </subcellularLocation>
</comment>
<evidence type="ECO:0000256" key="9">
    <source>
        <dbReference type="ARBA" id="ARBA00022989"/>
    </source>
</evidence>